<dbReference type="Proteomes" id="UP000299102">
    <property type="component" value="Unassembled WGS sequence"/>
</dbReference>
<protein>
    <submittedName>
        <fullName evidence="2">Uncharacterized protein</fullName>
    </submittedName>
</protein>
<evidence type="ECO:0000313" key="3">
    <source>
        <dbReference type="Proteomes" id="UP000299102"/>
    </source>
</evidence>
<dbReference type="EMBL" id="BGZK01000877">
    <property type="protein sequence ID" value="GBP63710.1"/>
    <property type="molecule type" value="Genomic_DNA"/>
</dbReference>
<accession>A0A4C1XKT0</accession>
<feature type="region of interest" description="Disordered" evidence="1">
    <location>
        <begin position="85"/>
        <end position="107"/>
    </location>
</feature>
<reference evidence="2 3" key="1">
    <citation type="journal article" date="2019" name="Commun. Biol.">
        <title>The bagworm genome reveals a unique fibroin gene that provides high tensile strength.</title>
        <authorList>
            <person name="Kono N."/>
            <person name="Nakamura H."/>
            <person name="Ohtoshi R."/>
            <person name="Tomita M."/>
            <person name="Numata K."/>
            <person name="Arakawa K."/>
        </authorList>
    </citation>
    <scope>NUCLEOTIDE SEQUENCE [LARGE SCALE GENOMIC DNA]</scope>
</reference>
<keyword evidence="3" id="KW-1185">Reference proteome</keyword>
<dbReference type="AlphaFoldDB" id="A0A4C1XKT0"/>
<evidence type="ECO:0000313" key="2">
    <source>
        <dbReference type="EMBL" id="GBP63710.1"/>
    </source>
</evidence>
<gene>
    <name evidence="2" type="ORF">EVAR_87687_1</name>
</gene>
<sequence>MRALCASVSRKSKEKVASCESNATDELAHVRQRPRARPAYTIKASEIKSPKQYCNGRSKNYLDLHVGFIQVVGWPVLSVVPVGGSGARSPNASQSEVAHRKCCPFKG</sequence>
<evidence type="ECO:0000256" key="1">
    <source>
        <dbReference type="SAM" id="MobiDB-lite"/>
    </source>
</evidence>
<organism evidence="2 3">
    <name type="scientific">Eumeta variegata</name>
    <name type="common">Bagworm moth</name>
    <name type="synonym">Eumeta japonica</name>
    <dbReference type="NCBI Taxonomy" id="151549"/>
    <lineage>
        <taxon>Eukaryota</taxon>
        <taxon>Metazoa</taxon>
        <taxon>Ecdysozoa</taxon>
        <taxon>Arthropoda</taxon>
        <taxon>Hexapoda</taxon>
        <taxon>Insecta</taxon>
        <taxon>Pterygota</taxon>
        <taxon>Neoptera</taxon>
        <taxon>Endopterygota</taxon>
        <taxon>Lepidoptera</taxon>
        <taxon>Glossata</taxon>
        <taxon>Ditrysia</taxon>
        <taxon>Tineoidea</taxon>
        <taxon>Psychidae</taxon>
        <taxon>Oiketicinae</taxon>
        <taxon>Eumeta</taxon>
    </lineage>
</organism>
<comment type="caution">
    <text evidence="2">The sequence shown here is derived from an EMBL/GenBank/DDBJ whole genome shotgun (WGS) entry which is preliminary data.</text>
</comment>
<name>A0A4C1XKT0_EUMVA</name>
<proteinExistence type="predicted"/>